<dbReference type="Proteomes" id="UP001054945">
    <property type="component" value="Unassembled WGS sequence"/>
</dbReference>
<evidence type="ECO:0000313" key="2">
    <source>
        <dbReference type="Proteomes" id="UP001054945"/>
    </source>
</evidence>
<gene>
    <name evidence="1" type="ORF">CEXT_137801</name>
</gene>
<reference evidence="1 2" key="1">
    <citation type="submission" date="2021-06" db="EMBL/GenBank/DDBJ databases">
        <title>Caerostris extrusa draft genome.</title>
        <authorList>
            <person name="Kono N."/>
            <person name="Arakawa K."/>
        </authorList>
    </citation>
    <scope>NUCLEOTIDE SEQUENCE [LARGE SCALE GENOMIC DNA]</scope>
</reference>
<dbReference type="AlphaFoldDB" id="A0AAV4NCV9"/>
<name>A0AAV4NCV9_CAEEX</name>
<proteinExistence type="predicted"/>
<accession>A0AAV4NCV9</accession>
<evidence type="ECO:0000313" key="1">
    <source>
        <dbReference type="EMBL" id="GIX82328.1"/>
    </source>
</evidence>
<comment type="caution">
    <text evidence="1">The sequence shown here is derived from an EMBL/GenBank/DDBJ whole genome shotgun (WGS) entry which is preliminary data.</text>
</comment>
<organism evidence="1 2">
    <name type="scientific">Caerostris extrusa</name>
    <name type="common">Bark spider</name>
    <name type="synonym">Caerostris bankana</name>
    <dbReference type="NCBI Taxonomy" id="172846"/>
    <lineage>
        <taxon>Eukaryota</taxon>
        <taxon>Metazoa</taxon>
        <taxon>Ecdysozoa</taxon>
        <taxon>Arthropoda</taxon>
        <taxon>Chelicerata</taxon>
        <taxon>Arachnida</taxon>
        <taxon>Araneae</taxon>
        <taxon>Araneomorphae</taxon>
        <taxon>Entelegynae</taxon>
        <taxon>Araneoidea</taxon>
        <taxon>Araneidae</taxon>
        <taxon>Caerostris</taxon>
    </lineage>
</organism>
<sequence length="102" mass="11812">MVFISELTFSPKNASNWAKNGVTEKLWSRKARASLIQRPGNRRRNEAHNEPLKHIRKFCQELGILPNLVKNGNSFEMTPNVIWHFGHVSLKHCLLVVHSFDH</sequence>
<dbReference type="EMBL" id="BPLR01003226">
    <property type="protein sequence ID" value="GIX82328.1"/>
    <property type="molecule type" value="Genomic_DNA"/>
</dbReference>
<keyword evidence="2" id="KW-1185">Reference proteome</keyword>
<protein>
    <submittedName>
        <fullName evidence="1">Uncharacterized protein</fullName>
    </submittedName>
</protein>